<organism evidence="2 3">
    <name type="scientific">Colletotrichum zoysiae</name>
    <dbReference type="NCBI Taxonomy" id="1216348"/>
    <lineage>
        <taxon>Eukaryota</taxon>
        <taxon>Fungi</taxon>
        <taxon>Dikarya</taxon>
        <taxon>Ascomycota</taxon>
        <taxon>Pezizomycotina</taxon>
        <taxon>Sordariomycetes</taxon>
        <taxon>Hypocreomycetidae</taxon>
        <taxon>Glomerellales</taxon>
        <taxon>Glomerellaceae</taxon>
        <taxon>Colletotrichum</taxon>
        <taxon>Colletotrichum graminicola species complex</taxon>
    </lineage>
</organism>
<gene>
    <name evidence="2" type="ORF">LX32DRAFT_376398</name>
</gene>
<evidence type="ECO:0000313" key="3">
    <source>
        <dbReference type="Proteomes" id="UP001232148"/>
    </source>
</evidence>
<evidence type="ECO:0000256" key="1">
    <source>
        <dbReference type="SAM" id="Phobius"/>
    </source>
</evidence>
<sequence>MDIPPKINISCHQIPGPLEAYGDISGRGVILGFVISAWLTILILVAYYIFAFNPHADPFSNTNAQNSSTPYNPNPVDELVARYTKYLRIGKNFTGGPAEAAFHKCILSLADTQLITGLSILVSGYLSLKHGSGLSAYHWKMVVTLAWFSSVTHLSALTFLRSYLSQHPSGRLWRLTLMLTLLILLFVAFIPTGHFEFLGREHSSAQSIDLGQVAYPDDCDDFRRGKSLYYLNLNPWQSKYKIYPELLRNGTIGPKNCTIANAPIFSIDQHPIKNYTSGKILRDQTSYLWLSTHAGTLVGVLYESPAVCFFKWGMRKSSRAYVSMISSLVLLVYGYLIRVAKTFESSSRVMSRGFQGALDQGYSCLINKWGQWLSHRKSEMLVIIGMIILPFLASIFCTFRVLMHLYTSVFAEVWL</sequence>
<reference evidence="2" key="1">
    <citation type="submission" date="2021-06" db="EMBL/GenBank/DDBJ databases">
        <title>Comparative genomics, transcriptomics and evolutionary studies reveal genomic signatures of adaptation to plant cell wall in hemibiotrophic fungi.</title>
        <authorList>
            <consortium name="DOE Joint Genome Institute"/>
            <person name="Baroncelli R."/>
            <person name="Diaz J.F."/>
            <person name="Benocci T."/>
            <person name="Peng M."/>
            <person name="Battaglia E."/>
            <person name="Haridas S."/>
            <person name="Andreopoulos W."/>
            <person name="Labutti K."/>
            <person name="Pangilinan J."/>
            <person name="Floch G.L."/>
            <person name="Makela M.R."/>
            <person name="Henrissat B."/>
            <person name="Grigoriev I.V."/>
            <person name="Crouch J.A."/>
            <person name="De Vries R.P."/>
            <person name="Sukno S.A."/>
            <person name="Thon M.R."/>
        </authorList>
    </citation>
    <scope>NUCLEOTIDE SEQUENCE</scope>
    <source>
        <strain evidence="2">MAFF235873</strain>
    </source>
</reference>
<keyword evidence="1" id="KW-0812">Transmembrane</keyword>
<protein>
    <submittedName>
        <fullName evidence="2">Uncharacterized protein</fullName>
    </submittedName>
</protein>
<accession>A0AAD9M1H8</accession>
<dbReference type="PANTHER" id="PTHR37577:SF1">
    <property type="entry name" value="INTEGRAL MEMBRANE PROTEIN"/>
    <property type="match status" value="1"/>
</dbReference>
<keyword evidence="3" id="KW-1185">Reference proteome</keyword>
<dbReference type="Proteomes" id="UP001232148">
    <property type="component" value="Unassembled WGS sequence"/>
</dbReference>
<keyword evidence="1" id="KW-1133">Transmembrane helix</keyword>
<dbReference type="AlphaFoldDB" id="A0AAD9M1H8"/>
<feature type="transmembrane region" description="Helical" evidence="1">
    <location>
        <begin position="29"/>
        <end position="50"/>
    </location>
</feature>
<proteinExistence type="predicted"/>
<evidence type="ECO:0000313" key="2">
    <source>
        <dbReference type="EMBL" id="KAK2029234.1"/>
    </source>
</evidence>
<keyword evidence="1" id="KW-0472">Membrane</keyword>
<feature type="transmembrane region" description="Helical" evidence="1">
    <location>
        <begin position="137"/>
        <end position="160"/>
    </location>
</feature>
<comment type="caution">
    <text evidence="2">The sequence shown here is derived from an EMBL/GenBank/DDBJ whole genome shotgun (WGS) entry which is preliminary data.</text>
</comment>
<feature type="transmembrane region" description="Helical" evidence="1">
    <location>
        <begin position="381"/>
        <end position="406"/>
    </location>
</feature>
<dbReference type="InterPro" id="IPR053018">
    <property type="entry name" value="Elsinochrome_Biosynth-Asso"/>
</dbReference>
<dbReference type="EMBL" id="MU842867">
    <property type="protein sequence ID" value="KAK2029234.1"/>
    <property type="molecule type" value="Genomic_DNA"/>
</dbReference>
<feature type="transmembrane region" description="Helical" evidence="1">
    <location>
        <begin position="320"/>
        <end position="340"/>
    </location>
</feature>
<dbReference type="PANTHER" id="PTHR37577">
    <property type="entry name" value="INTEGRAL MEMBRANE PROTEIN"/>
    <property type="match status" value="1"/>
</dbReference>
<feature type="transmembrane region" description="Helical" evidence="1">
    <location>
        <begin position="172"/>
        <end position="190"/>
    </location>
</feature>
<name>A0AAD9M1H8_9PEZI</name>